<protein>
    <submittedName>
        <fullName evidence="1">Uncharacterized protein</fullName>
    </submittedName>
</protein>
<evidence type="ECO:0000313" key="2">
    <source>
        <dbReference type="Proteomes" id="UP000095597"/>
    </source>
</evidence>
<organism evidence="1 2">
    <name type="scientific">Dorea longicatena</name>
    <dbReference type="NCBI Taxonomy" id="88431"/>
    <lineage>
        <taxon>Bacteria</taxon>
        <taxon>Bacillati</taxon>
        <taxon>Bacillota</taxon>
        <taxon>Clostridia</taxon>
        <taxon>Lachnospirales</taxon>
        <taxon>Lachnospiraceae</taxon>
        <taxon>Dorea</taxon>
    </lineage>
</organism>
<proteinExistence type="predicted"/>
<gene>
    <name evidence="1" type="ORF">ERS852573_02368</name>
</gene>
<evidence type="ECO:0000313" key="1">
    <source>
        <dbReference type="EMBL" id="CUN19250.1"/>
    </source>
</evidence>
<reference evidence="1 2" key="1">
    <citation type="submission" date="2015-09" db="EMBL/GenBank/DDBJ databases">
        <authorList>
            <consortium name="Pathogen Informatics"/>
        </authorList>
    </citation>
    <scope>NUCLEOTIDE SEQUENCE [LARGE SCALE GENOMIC DNA]</scope>
    <source>
        <strain evidence="1 2">2789STDY5834961</strain>
    </source>
</reference>
<accession>A0A173UY01</accession>
<dbReference type="AlphaFoldDB" id="A0A173UY01"/>
<dbReference type="EMBL" id="CYXO01000016">
    <property type="protein sequence ID" value="CUN19250.1"/>
    <property type="molecule type" value="Genomic_DNA"/>
</dbReference>
<sequence length="56" mass="6699">MNREERVRILIDYLKKENTGYASLADPVDYTGRRRLLRSLMNVRWPGEADPEYTRI</sequence>
<name>A0A173UY01_9FIRM</name>
<dbReference type="Proteomes" id="UP000095597">
    <property type="component" value="Unassembled WGS sequence"/>
</dbReference>